<comment type="similarity">
    <text evidence="6">Belongs to the HAD-like hydrolase superfamily. MasA/MtnC family.</text>
</comment>
<feature type="binding site" evidence="6">
    <location>
        <position position="209"/>
    </location>
    <ligand>
        <name>Mg(2+)</name>
        <dbReference type="ChEBI" id="CHEBI:18420"/>
    </ligand>
</feature>
<dbReference type="NCBIfam" id="TIGR01549">
    <property type="entry name" value="HAD-SF-IA-v1"/>
    <property type="match status" value="1"/>
</dbReference>
<dbReference type="InterPro" id="IPR027511">
    <property type="entry name" value="ENOPH1_eukaryotes"/>
</dbReference>
<dbReference type="GO" id="GO:0043874">
    <property type="term" value="F:acireductone synthase activity"/>
    <property type="evidence" value="ECO:0007669"/>
    <property type="project" value="UniProtKB-EC"/>
</dbReference>
<dbReference type="GO" id="GO:0019509">
    <property type="term" value="P:L-methionine salvage from methylthioadenosine"/>
    <property type="evidence" value="ECO:0007669"/>
    <property type="project" value="UniProtKB-UniRule"/>
</dbReference>
<dbReference type="Gene3D" id="1.10.720.60">
    <property type="match status" value="1"/>
</dbReference>
<dbReference type="Proteomes" id="UP000605846">
    <property type="component" value="Unassembled WGS sequence"/>
</dbReference>
<organism evidence="7 8">
    <name type="scientific">Apophysomyces ossiformis</name>
    <dbReference type="NCBI Taxonomy" id="679940"/>
    <lineage>
        <taxon>Eukaryota</taxon>
        <taxon>Fungi</taxon>
        <taxon>Fungi incertae sedis</taxon>
        <taxon>Mucoromycota</taxon>
        <taxon>Mucoromycotina</taxon>
        <taxon>Mucoromycetes</taxon>
        <taxon>Mucorales</taxon>
        <taxon>Mucorineae</taxon>
        <taxon>Mucoraceae</taxon>
        <taxon>Apophysomyces</taxon>
    </lineage>
</organism>
<keyword evidence="4 6" id="KW-0460">Magnesium</keyword>
<dbReference type="EC" id="3.1.3.77" evidence="6"/>
<keyword evidence="8" id="KW-1185">Reference proteome</keyword>
<protein>
    <recommendedName>
        <fullName evidence="6">Enolase-phosphatase E1</fullName>
        <ecNumber evidence="6">3.1.3.77</ecNumber>
    </recommendedName>
    <alternativeName>
        <fullName evidence="6">2,3-diketo-5-methylthio-1-phosphopentane phosphatase</fullName>
    </alternativeName>
</protein>
<comment type="subunit">
    <text evidence="6">Monomer.</text>
</comment>
<evidence type="ECO:0000313" key="8">
    <source>
        <dbReference type="Proteomes" id="UP000605846"/>
    </source>
</evidence>
<dbReference type="NCBIfam" id="TIGR01691">
    <property type="entry name" value="enolase-ppase"/>
    <property type="match status" value="1"/>
</dbReference>
<evidence type="ECO:0000256" key="4">
    <source>
        <dbReference type="ARBA" id="ARBA00022842"/>
    </source>
</evidence>
<feature type="binding site" evidence="6">
    <location>
        <position position="182"/>
    </location>
    <ligand>
        <name>substrate</name>
    </ligand>
</feature>
<dbReference type="Gene3D" id="3.40.50.1000">
    <property type="entry name" value="HAD superfamily/HAD-like"/>
    <property type="match status" value="1"/>
</dbReference>
<accession>A0A8H7C0G6</accession>
<comment type="caution">
    <text evidence="7">The sequence shown here is derived from an EMBL/GenBank/DDBJ whole genome shotgun (WGS) entry which is preliminary data.</text>
</comment>
<dbReference type="AlphaFoldDB" id="A0A8H7C0G6"/>
<keyword evidence="6" id="KW-0539">Nucleus</keyword>
<comment type="cofactor">
    <cofactor evidence="6">
        <name>Mg(2+)</name>
        <dbReference type="ChEBI" id="CHEBI:18420"/>
    </cofactor>
    <text evidence="6">Binds 1 Mg(2+) ion per subunit.</text>
</comment>
<keyword evidence="6" id="KW-0963">Cytoplasm</keyword>
<dbReference type="PANTHER" id="PTHR20371:SF1">
    <property type="entry name" value="ENOLASE-PHOSPHATASE E1"/>
    <property type="match status" value="1"/>
</dbReference>
<keyword evidence="3 6" id="KW-0378">Hydrolase</keyword>
<dbReference type="GO" id="GO:0005634">
    <property type="term" value="C:nucleus"/>
    <property type="evidence" value="ECO:0007669"/>
    <property type="project" value="UniProtKB-SubCell"/>
</dbReference>
<dbReference type="PANTHER" id="PTHR20371">
    <property type="entry name" value="ENOLASE-PHOSPHATASE E1"/>
    <property type="match status" value="1"/>
</dbReference>
<sequence length="252" mass="27992">MALSDYDTVVLDIEGTITPITFVKEVLFPYVTRGLDAYLDRAWGTEDLNNYIAQLREQARKDVQDKVGDAVLIPTETEASPEEIKAAIKKNIHWQMAADRKIGALKSFQGFMWKDGYLSGELLGQVYDDVVPALDTWRAAGKKIYIYSSGSIAAQKLLVGYTNKGDLSEYFSGYFDTTIGLKVEPESYKAIAREIGKENDPSRILFVTDNIKEVIASKQAGFQVVISDRPGNAPLGPESEAFKIVTSFDQIQ</sequence>
<dbReference type="SFLD" id="SFLDG01129">
    <property type="entry name" value="C1.5:_HAD__Beta-PGM__Phosphata"/>
    <property type="match status" value="1"/>
</dbReference>
<dbReference type="InterPro" id="IPR023214">
    <property type="entry name" value="HAD_sf"/>
</dbReference>
<comment type="catalytic activity">
    <reaction evidence="6">
        <text>5-methylsulfanyl-2,3-dioxopentyl phosphate + H2O = 1,2-dihydroxy-5-(methylsulfanyl)pent-1-en-3-one + phosphate</text>
        <dbReference type="Rhea" id="RHEA:21700"/>
        <dbReference type="ChEBI" id="CHEBI:15377"/>
        <dbReference type="ChEBI" id="CHEBI:43474"/>
        <dbReference type="ChEBI" id="CHEBI:49252"/>
        <dbReference type="ChEBI" id="CHEBI:58828"/>
        <dbReference type="EC" id="3.1.3.77"/>
    </reaction>
</comment>
<evidence type="ECO:0000256" key="2">
    <source>
        <dbReference type="ARBA" id="ARBA00022723"/>
    </source>
</evidence>
<keyword evidence="2 6" id="KW-0479">Metal-binding</keyword>
<dbReference type="HAMAP" id="MF_03117">
    <property type="entry name" value="Salvage_MtnC_euk"/>
    <property type="match status" value="1"/>
</dbReference>
<evidence type="ECO:0000256" key="6">
    <source>
        <dbReference type="HAMAP-Rule" id="MF_03117"/>
    </source>
</evidence>
<keyword evidence="1 6" id="KW-0028">Amino-acid biosynthesis</keyword>
<dbReference type="GO" id="GO:0005737">
    <property type="term" value="C:cytoplasm"/>
    <property type="evidence" value="ECO:0007669"/>
    <property type="project" value="UniProtKB-SubCell"/>
</dbReference>
<dbReference type="SFLD" id="SFLDG01133">
    <property type="entry name" value="C1.5.4:_Enolase-phosphatase_Li"/>
    <property type="match status" value="1"/>
</dbReference>
<dbReference type="InterPro" id="IPR036412">
    <property type="entry name" value="HAD-like_sf"/>
</dbReference>
<evidence type="ECO:0000256" key="3">
    <source>
        <dbReference type="ARBA" id="ARBA00022801"/>
    </source>
</evidence>
<dbReference type="SUPFAM" id="SSF56784">
    <property type="entry name" value="HAD-like"/>
    <property type="match status" value="1"/>
</dbReference>
<comment type="pathway">
    <text evidence="6">Amino-acid biosynthesis; L-methionine biosynthesis via salvage pathway; L-methionine from S-methyl-5-thio-alpha-D-ribose 1-phosphate: step 3/6.</text>
</comment>
<keyword evidence="5 6" id="KW-0486">Methionine biosynthesis</keyword>
<name>A0A8H7C0G6_9FUNG</name>
<dbReference type="HAMAP" id="MF_01681">
    <property type="entry name" value="Salvage_MtnC"/>
    <property type="match status" value="1"/>
</dbReference>
<dbReference type="OrthoDB" id="272500at2759"/>
<dbReference type="UniPathway" id="UPA00904">
    <property type="reaction ID" value="UER00876"/>
</dbReference>
<dbReference type="Pfam" id="PF00702">
    <property type="entry name" value="Hydrolase"/>
    <property type="match status" value="1"/>
</dbReference>
<dbReference type="CDD" id="cd01629">
    <property type="entry name" value="HAD_EP"/>
    <property type="match status" value="1"/>
</dbReference>
<dbReference type="SFLD" id="SFLDF00044">
    <property type="entry name" value="enolase-phosphatase"/>
    <property type="match status" value="1"/>
</dbReference>
<dbReference type="GO" id="GO:0000287">
    <property type="term" value="F:magnesium ion binding"/>
    <property type="evidence" value="ECO:0007669"/>
    <property type="project" value="UniProtKB-UniRule"/>
</dbReference>
<comment type="subcellular location">
    <subcellularLocation>
        <location evidence="6">Cytoplasm</location>
    </subcellularLocation>
    <subcellularLocation>
        <location evidence="6">Nucleus</location>
    </subcellularLocation>
</comment>
<gene>
    <name evidence="7" type="primary">ENOPH1</name>
    <name evidence="6" type="synonym">UTR4</name>
    <name evidence="7" type="ORF">EC973_008815</name>
</gene>
<dbReference type="EMBL" id="JABAYA010000008">
    <property type="protein sequence ID" value="KAF7731645.1"/>
    <property type="molecule type" value="Genomic_DNA"/>
</dbReference>
<dbReference type="InterPro" id="IPR023943">
    <property type="entry name" value="Enolase-ppase_E1"/>
</dbReference>
<feature type="binding site" evidence="6">
    <location>
        <position position="12"/>
    </location>
    <ligand>
        <name>Mg(2+)</name>
        <dbReference type="ChEBI" id="CHEBI:18420"/>
    </ligand>
</feature>
<evidence type="ECO:0000256" key="5">
    <source>
        <dbReference type="ARBA" id="ARBA00023167"/>
    </source>
</evidence>
<feature type="binding site" evidence="6">
    <location>
        <begin position="148"/>
        <end position="149"/>
    </location>
    <ligand>
        <name>substrate</name>
    </ligand>
</feature>
<dbReference type="InterPro" id="IPR006439">
    <property type="entry name" value="HAD-SF_hydro_IA"/>
</dbReference>
<feature type="binding site" evidence="6">
    <location>
        <position position="14"/>
    </location>
    <ligand>
        <name>Mg(2+)</name>
        <dbReference type="ChEBI" id="CHEBI:18420"/>
    </ligand>
</feature>
<evidence type="ECO:0000313" key="7">
    <source>
        <dbReference type="EMBL" id="KAF7731645.1"/>
    </source>
</evidence>
<comment type="function">
    <text evidence="6">Bifunctional enzyme that catalyzes the enolization of 2,3-diketo-5-methylthiopentyl-1-phosphate (DK-MTP-1-P) into the intermediate 2-hydroxy-3-keto-5-methylthiopentenyl-1-phosphate (HK-MTPenyl-1-P), which is then dephosphorylated to form the acireductone 1,2-dihydroxy-3-keto-5-methylthiopentene (DHK-MTPene).</text>
</comment>
<reference evidence="7" key="1">
    <citation type="submission" date="2020-01" db="EMBL/GenBank/DDBJ databases">
        <title>Genome Sequencing of Three Apophysomyces-Like Fungal Strains Confirms a Novel Fungal Genus in the Mucoromycota with divergent Burkholderia-like Endosymbiotic Bacteria.</title>
        <authorList>
            <person name="Stajich J.E."/>
            <person name="Macias A.M."/>
            <person name="Carter-House D."/>
            <person name="Lovett B."/>
            <person name="Kasson L.R."/>
            <person name="Berry K."/>
            <person name="Grigoriev I."/>
            <person name="Chang Y."/>
            <person name="Spatafora J."/>
            <person name="Kasson M.T."/>
        </authorList>
    </citation>
    <scope>NUCLEOTIDE SEQUENCE</scope>
    <source>
        <strain evidence="7">NRRL A-21654</strain>
    </source>
</reference>
<proteinExistence type="inferred from homology"/>
<dbReference type="SFLD" id="SFLDS00003">
    <property type="entry name" value="Haloacid_Dehalogenase"/>
    <property type="match status" value="1"/>
</dbReference>
<comment type="pathway">
    <text evidence="6">Amino-acid biosynthesis; L-methionine biosynthesis via salvage pathway; L-methionine from S-methyl-5-thio-alpha-D-ribose 1-phosphate: step 4/6.</text>
</comment>
<evidence type="ECO:0000256" key="1">
    <source>
        <dbReference type="ARBA" id="ARBA00022605"/>
    </source>
</evidence>